<accession>D6Z683</accession>
<dbReference type="RefSeq" id="WP_013164364.1">
    <property type="nucleotide sequence ID" value="NC_014216.1"/>
</dbReference>
<dbReference type="AlphaFoldDB" id="D6Z683"/>
<organism evidence="1 2">
    <name type="scientific">Desulfurivibrio alkaliphilus (strain DSM 19089 / UNIQEM U267 / AHT2)</name>
    <dbReference type="NCBI Taxonomy" id="589865"/>
    <lineage>
        <taxon>Bacteria</taxon>
        <taxon>Pseudomonadati</taxon>
        <taxon>Thermodesulfobacteriota</taxon>
        <taxon>Desulfobulbia</taxon>
        <taxon>Desulfobulbales</taxon>
        <taxon>Desulfobulbaceae</taxon>
        <taxon>Desulfurivibrio</taxon>
    </lineage>
</organism>
<evidence type="ECO:0000313" key="1">
    <source>
        <dbReference type="EMBL" id="ADH86848.1"/>
    </source>
</evidence>
<dbReference type="InParanoid" id="D6Z683"/>
<dbReference type="EMBL" id="CP001940">
    <property type="protein sequence ID" value="ADH86848.1"/>
    <property type="molecule type" value="Genomic_DNA"/>
</dbReference>
<proteinExistence type="predicted"/>
<name>D6Z683_DESAT</name>
<dbReference type="KEGG" id="dak:DaAHT2_2180"/>
<reference evidence="2" key="1">
    <citation type="submission" date="2010-02" db="EMBL/GenBank/DDBJ databases">
        <title>Complete sequence of Desulfurivibrio alkaliphilus AHT2.</title>
        <authorList>
            <consortium name="US DOE Joint Genome Institute"/>
            <person name="Pitluck S."/>
            <person name="Chertkov O."/>
            <person name="Detter J.C."/>
            <person name="Han C."/>
            <person name="Tapia R."/>
            <person name="Larimer F."/>
            <person name="Land M."/>
            <person name="Hauser L."/>
            <person name="Kyrpides N."/>
            <person name="Mikhailova N."/>
            <person name="Sorokin D.Y."/>
            <person name="Muyzer G."/>
            <person name="Woyke T."/>
        </authorList>
    </citation>
    <scope>NUCLEOTIDE SEQUENCE [LARGE SCALE GENOMIC DNA]</scope>
    <source>
        <strain evidence="2">DSM 19089 / UNIQEM U267 / AHT2</strain>
    </source>
</reference>
<keyword evidence="2" id="KW-1185">Reference proteome</keyword>
<evidence type="ECO:0000313" key="2">
    <source>
        <dbReference type="Proteomes" id="UP000001508"/>
    </source>
</evidence>
<sequence length="185" mass="21560">MDVAKLDTLTGATADDRRRLLKWYAGMSDAQRVVVAAHQTTLMRRRRHLRAEAGQDVFAYAMFVAALYQLRHAKESLGRRRQQPPEQLALLERLRQAGQGCRRPKKRGPGEKAEAFIRAHYDWLPSAMERESLDRVLDFIRREYRLRFSRSTFYQAFQRIQKNMADWEAACDDTKAEKVPDFVGS</sequence>
<dbReference type="Proteomes" id="UP000001508">
    <property type="component" value="Chromosome"/>
</dbReference>
<protein>
    <submittedName>
        <fullName evidence="1">Uncharacterized protein</fullName>
    </submittedName>
</protein>
<gene>
    <name evidence="1" type="ordered locus">DaAHT2_2180</name>
</gene>
<dbReference type="HOGENOM" id="CLU_1459067_0_0_7"/>